<evidence type="ECO:0000313" key="2">
    <source>
        <dbReference type="EMBL" id="EAR90389.1"/>
    </source>
</evidence>
<accession>Q22ZD2</accession>
<dbReference type="SMART" id="SM00799">
    <property type="entry name" value="DENN"/>
    <property type="match status" value="1"/>
</dbReference>
<dbReference type="Gene3D" id="3.30.450.200">
    <property type="match status" value="1"/>
</dbReference>
<dbReference type="HOGENOM" id="CLU_387577_0_0_1"/>
<dbReference type="InterPro" id="IPR043153">
    <property type="entry name" value="DENN_C"/>
</dbReference>
<reference evidence="3" key="1">
    <citation type="journal article" date="2006" name="PLoS Biol.">
        <title>Macronuclear genome sequence of the ciliate Tetrahymena thermophila, a model eukaryote.</title>
        <authorList>
            <person name="Eisen J.A."/>
            <person name="Coyne R.S."/>
            <person name="Wu M."/>
            <person name="Wu D."/>
            <person name="Thiagarajan M."/>
            <person name="Wortman J.R."/>
            <person name="Badger J.H."/>
            <person name="Ren Q."/>
            <person name="Amedeo P."/>
            <person name="Jones K.M."/>
            <person name="Tallon L.J."/>
            <person name="Delcher A.L."/>
            <person name="Salzberg S.L."/>
            <person name="Silva J.C."/>
            <person name="Haas B.J."/>
            <person name="Majoros W.H."/>
            <person name="Farzad M."/>
            <person name="Carlton J.M."/>
            <person name="Smith R.K. Jr."/>
            <person name="Garg J."/>
            <person name="Pearlman R.E."/>
            <person name="Karrer K.M."/>
            <person name="Sun L."/>
            <person name="Manning G."/>
            <person name="Elde N.C."/>
            <person name="Turkewitz A.P."/>
            <person name="Asai D.J."/>
            <person name="Wilkes D.E."/>
            <person name="Wang Y."/>
            <person name="Cai H."/>
            <person name="Collins K."/>
            <person name="Stewart B.A."/>
            <person name="Lee S.R."/>
            <person name="Wilamowska K."/>
            <person name="Weinberg Z."/>
            <person name="Ruzzo W.L."/>
            <person name="Wloga D."/>
            <person name="Gaertig J."/>
            <person name="Frankel J."/>
            <person name="Tsao C.-C."/>
            <person name="Gorovsky M.A."/>
            <person name="Keeling P.J."/>
            <person name="Waller R.F."/>
            <person name="Patron N.J."/>
            <person name="Cherry J.M."/>
            <person name="Stover N.A."/>
            <person name="Krieger C.J."/>
            <person name="del Toro C."/>
            <person name="Ryder H.F."/>
            <person name="Williamson S.C."/>
            <person name="Barbeau R.A."/>
            <person name="Hamilton E.P."/>
            <person name="Orias E."/>
        </authorList>
    </citation>
    <scope>NUCLEOTIDE SEQUENCE [LARGE SCALE GENOMIC DNA]</scope>
    <source>
        <strain evidence="3">SB210</strain>
    </source>
</reference>
<dbReference type="PANTHER" id="PTHR12296:SF21">
    <property type="entry name" value="DENN DOMAIN-CONTAINING PROTEIN 3"/>
    <property type="match status" value="1"/>
</dbReference>
<dbReference type="Proteomes" id="UP000009168">
    <property type="component" value="Unassembled WGS sequence"/>
</dbReference>
<name>Q22ZD2_TETTS</name>
<dbReference type="InterPro" id="IPR037516">
    <property type="entry name" value="Tripartite_DENN"/>
</dbReference>
<keyword evidence="3" id="KW-1185">Reference proteome</keyword>
<evidence type="ECO:0000313" key="3">
    <source>
        <dbReference type="Proteomes" id="UP000009168"/>
    </source>
</evidence>
<dbReference type="RefSeq" id="XP_001010634.1">
    <property type="nucleotide sequence ID" value="XM_001010634.1"/>
</dbReference>
<dbReference type="GO" id="GO:0031410">
    <property type="term" value="C:cytoplasmic vesicle"/>
    <property type="evidence" value="ECO:0007669"/>
    <property type="project" value="TreeGrafter"/>
</dbReference>
<dbReference type="PANTHER" id="PTHR12296">
    <property type="entry name" value="DENN DOMAIN-CONTAINING PROTEIN 4"/>
    <property type="match status" value="1"/>
</dbReference>
<dbReference type="InterPro" id="IPR001194">
    <property type="entry name" value="cDENN_dom"/>
</dbReference>
<dbReference type="GeneID" id="7824211"/>
<evidence type="ECO:0000259" key="1">
    <source>
        <dbReference type="PROSITE" id="PS50211"/>
    </source>
</evidence>
<dbReference type="Pfam" id="PF02141">
    <property type="entry name" value="DENN"/>
    <property type="match status" value="1"/>
</dbReference>
<protein>
    <submittedName>
        <fullName evidence="2">DENN (AEX-3) domain protein</fullName>
    </submittedName>
</protein>
<dbReference type="Gene3D" id="3.40.50.11500">
    <property type="match status" value="1"/>
</dbReference>
<dbReference type="EMBL" id="GG662798">
    <property type="protein sequence ID" value="EAR90389.1"/>
    <property type="molecule type" value="Genomic_DNA"/>
</dbReference>
<dbReference type="OrthoDB" id="284742at2759"/>
<dbReference type="InParanoid" id="Q22ZD2"/>
<dbReference type="GO" id="GO:0032483">
    <property type="term" value="P:regulation of Rab protein signal transduction"/>
    <property type="evidence" value="ECO:0007669"/>
    <property type="project" value="TreeGrafter"/>
</dbReference>
<feature type="domain" description="UDENN" evidence="1">
    <location>
        <begin position="57"/>
        <end position="578"/>
    </location>
</feature>
<dbReference type="AlphaFoldDB" id="Q22ZD2"/>
<organism evidence="2 3">
    <name type="scientific">Tetrahymena thermophila (strain SB210)</name>
    <dbReference type="NCBI Taxonomy" id="312017"/>
    <lineage>
        <taxon>Eukaryota</taxon>
        <taxon>Sar</taxon>
        <taxon>Alveolata</taxon>
        <taxon>Ciliophora</taxon>
        <taxon>Intramacronucleata</taxon>
        <taxon>Oligohymenophorea</taxon>
        <taxon>Hymenostomatida</taxon>
        <taxon>Tetrahymenina</taxon>
        <taxon>Tetrahymenidae</taxon>
        <taxon>Tetrahymena</taxon>
    </lineage>
</organism>
<proteinExistence type="predicted"/>
<gene>
    <name evidence="2" type="ORF">TTHERM_00112390</name>
</gene>
<sequence>MDSNNQKVDKVFENFLVMGVNTQAKDITYEMIINKQNDLSIDVIDIVPNVPQKDIPHYILGMKEFLFPDGLKIYDDKLKVINCTDQFDTLKLEQQFCKQYEKINQIHRKDIIFHFVSTDEYKVRRYCTALIFHEKFYIKNDYKYTSKKQVCKSIPKIPVGQIIKNPLILDEDTDVIYIPKAICLISRLPFFQCQRQFLYYYYHNIIMGRIIGYRKRIIPVPNKMINIFNGLILQSGVKMAEKIWDSHYYQISQQLDKDIAIQYKVKENHLSEFYLSYIFHLMNIVDEDVSFSLYRCYKLDQVKTEDLIFKFKFSSRETLSPENVSYGPLLKRNLTQINLLKIIKNILLERFIIIFSSSPGETACLTESILKLIQPLSHVTTYVPFTSFQNHLDKLLESLGTSAIIGFSQIYKQQVLEKLNEIDKSQKQIVIVDLDENTVEEDAQFNIQLPQRPKEKLIKDLTLAEQEFKSSRDKNTAWEKAIVEIQKAFFNFVLYFVNNVTEFFYKEVVQQIHYASEEELNAIKNDKYYLIDDKFDKQSYLKIFPLEDQVFMREFIYNTMMFSYFIQQMYEVIYLRLFDKKSILEFNQSLDMVKKARQYYNENLGIYHYPPYIEFDEDFFTQELYNSQNQFISKIINQKEEQLSIYPYLVKWLKYLELYEIEKLDGKKKQIKQTSFWQRFWSENILHFVNAEQRQQNRNQLNNNTTLYKTLDQKKFLDLSNIFQEYNISNQNLSSIRIKLNNQYS</sequence>
<dbReference type="PROSITE" id="PS50211">
    <property type="entry name" value="DENN"/>
    <property type="match status" value="1"/>
</dbReference>
<dbReference type="InterPro" id="IPR051696">
    <property type="entry name" value="DENN_Domain_GEFs"/>
</dbReference>
<dbReference type="eggNOG" id="ENOG502RT3N">
    <property type="taxonomic scope" value="Eukaryota"/>
</dbReference>
<dbReference type="KEGG" id="tet:TTHERM_00112390"/>